<name>A0A6J4NV62_9ACTN</name>
<organism evidence="2">
    <name type="scientific">uncultured Rubrobacteraceae bacterium</name>
    <dbReference type="NCBI Taxonomy" id="349277"/>
    <lineage>
        <taxon>Bacteria</taxon>
        <taxon>Bacillati</taxon>
        <taxon>Actinomycetota</taxon>
        <taxon>Rubrobacteria</taxon>
        <taxon>Rubrobacterales</taxon>
        <taxon>Rubrobacteraceae</taxon>
        <taxon>environmental samples</taxon>
    </lineage>
</organism>
<protein>
    <submittedName>
        <fullName evidence="2">Uncharacterized protein</fullName>
    </submittedName>
</protein>
<gene>
    <name evidence="2" type="ORF">AVDCRST_MAG82-92</name>
</gene>
<dbReference type="AlphaFoldDB" id="A0A6J4NV62"/>
<reference evidence="2" key="1">
    <citation type="submission" date="2020-02" db="EMBL/GenBank/DDBJ databases">
        <authorList>
            <person name="Meier V. D."/>
        </authorList>
    </citation>
    <scope>NUCLEOTIDE SEQUENCE</scope>
    <source>
        <strain evidence="2">AVDCRST_MAG82</strain>
    </source>
</reference>
<evidence type="ECO:0000313" key="2">
    <source>
        <dbReference type="EMBL" id="CAA9399029.1"/>
    </source>
</evidence>
<proteinExistence type="predicted"/>
<sequence length="44" mass="4445">PIATSRTASPTLSWASVARTTIWSPCGSSSPGATTTASATRRPP</sequence>
<feature type="compositionally biased region" description="Low complexity" evidence="1">
    <location>
        <begin position="27"/>
        <end position="44"/>
    </location>
</feature>
<dbReference type="EMBL" id="CADCVA010000011">
    <property type="protein sequence ID" value="CAA9399029.1"/>
    <property type="molecule type" value="Genomic_DNA"/>
</dbReference>
<feature type="non-terminal residue" evidence="2">
    <location>
        <position position="1"/>
    </location>
</feature>
<accession>A0A6J4NV62</accession>
<feature type="region of interest" description="Disordered" evidence="1">
    <location>
        <begin position="23"/>
        <end position="44"/>
    </location>
</feature>
<feature type="non-terminal residue" evidence="2">
    <location>
        <position position="44"/>
    </location>
</feature>
<evidence type="ECO:0000256" key="1">
    <source>
        <dbReference type="SAM" id="MobiDB-lite"/>
    </source>
</evidence>